<evidence type="ECO:0000256" key="1">
    <source>
        <dbReference type="ARBA" id="ARBA00022679"/>
    </source>
</evidence>
<feature type="transmembrane region" description="Helical" evidence="7">
    <location>
        <begin position="417"/>
        <end position="442"/>
    </location>
</feature>
<dbReference type="InterPro" id="IPR017441">
    <property type="entry name" value="Protein_kinase_ATP_BS"/>
</dbReference>
<organism evidence="9 10">
    <name type="scientific">Gemmata algarum</name>
    <dbReference type="NCBI Taxonomy" id="2975278"/>
    <lineage>
        <taxon>Bacteria</taxon>
        <taxon>Pseudomonadati</taxon>
        <taxon>Planctomycetota</taxon>
        <taxon>Planctomycetia</taxon>
        <taxon>Gemmatales</taxon>
        <taxon>Gemmataceae</taxon>
        <taxon>Gemmata</taxon>
    </lineage>
</organism>
<evidence type="ECO:0000256" key="5">
    <source>
        <dbReference type="PROSITE-ProRule" id="PRU10141"/>
    </source>
</evidence>
<evidence type="ECO:0000256" key="3">
    <source>
        <dbReference type="ARBA" id="ARBA00022777"/>
    </source>
</evidence>
<dbReference type="PROSITE" id="PS00107">
    <property type="entry name" value="PROTEIN_KINASE_ATP"/>
    <property type="match status" value="1"/>
</dbReference>
<evidence type="ECO:0000256" key="6">
    <source>
        <dbReference type="SAM" id="MobiDB-lite"/>
    </source>
</evidence>
<dbReference type="Pfam" id="PF00069">
    <property type="entry name" value="Pkinase"/>
    <property type="match status" value="1"/>
</dbReference>
<evidence type="ECO:0000256" key="4">
    <source>
        <dbReference type="ARBA" id="ARBA00022840"/>
    </source>
</evidence>
<evidence type="ECO:0000256" key="2">
    <source>
        <dbReference type="ARBA" id="ARBA00022741"/>
    </source>
</evidence>
<evidence type="ECO:0000313" key="9">
    <source>
        <dbReference type="EMBL" id="MDY3560479.1"/>
    </source>
</evidence>
<proteinExistence type="predicted"/>
<name>A0ABU5EZU7_9BACT</name>
<dbReference type="InterPro" id="IPR000719">
    <property type="entry name" value="Prot_kinase_dom"/>
</dbReference>
<keyword evidence="7" id="KW-1133">Transmembrane helix</keyword>
<sequence>MSSAADATAIFYQHLQASRLLTDAQLRDLWGWIAHARPDLPAAAREVSRRGWLTPYQIREVARGRGSALKVASRYVLLAVLGEGGMGRVYKAHDTRMGRDVALKVIRRERLTHSVAVVRFEQEVLALSAMDHPNVVKVYDAEEVDGYHFYVMELIDGTDLTKIVREAGPLPIARACDVIRQAALGLQHAHERGLVHRDIKPSNIIAPRHGGAVKLVDLGLARLMEPPGGPDAHRITQEGFVIGTPDFVAPEQARNPTAVDIRADIYALGGTLYFALTGLVPYDGATPTEKLLKHCIDPPPDLLSRRADAPAALEQIIHWCMAKEPDHRPQTPLQLAAALQPFCPALAPGIEALMAPAFGHQDPAARPGGHPATTAGPDPAPDPFSTADPGPDGQAFTLSAHEDGPALRRRPRATFPVGAVLVVLGGLFVLAALGAAALLAFMNAGPAVPEPFTNTAGMKMVRLDGGAFKMGSSEEEPGRADDGREGPVREVTVRGPFFMSATEVTHGQYVRMMGGAPSRGASLAARGTSLPVDSVTWDEANEFCRKLLEKDRGQPWARNGWAYRLPTEAEWEYACRANTTTPFSCGDTVAFPKQAVFLATGEDALEGVGEVPGKPLRFGTEVGKTKPNDFGLYDMHGNVAEWCGDWFRIDAYKDGARADPTGPADGDMRVIRGGSFRDRASGVRSAARDGKRPTDRFDYVGFRVVYAPLQK</sequence>
<dbReference type="RefSeq" id="WP_320687040.1">
    <property type="nucleotide sequence ID" value="NZ_JAXBLV010000178.1"/>
</dbReference>
<dbReference type="SUPFAM" id="SSF56112">
    <property type="entry name" value="Protein kinase-like (PK-like)"/>
    <property type="match status" value="1"/>
</dbReference>
<keyword evidence="7" id="KW-0472">Membrane</keyword>
<keyword evidence="1" id="KW-0808">Transferase</keyword>
<evidence type="ECO:0000259" key="8">
    <source>
        <dbReference type="PROSITE" id="PS50011"/>
    </source>
</evidence>
<keyword evidence="7" id="KW-0812">Transmembrane</keyword>
<comment type="caution">
    <text evidence="9">The sequence shown here is derived from an EMBL/GenBank/DDBJ whole genome shotgun (WGS) entry which is preliminary data.</text>
</comment>
<dbReference type="PANTHER" id="PTHR43289:SF6">
    <property type="entry name" value="SERINE_THREONINE-PROTEIN KINASE NEKL-3"/>
    <property type="match status" value="1"/>
</dbReference>
<feature type="compositionally biased region" description="Low complexity" evidence="6">
    <location>
        <begin position="364"/>
        <end position="377"/>
    </location>
</feature>
<keyword evidence="10" id="KW-1185">Reference proteome</keyword>
<dbReference type="Pfam" id="PF03781">
    <property type="entry name" value="FGE-sulfatase"/>
    <property type="match status" value="1"/>
</dbReference>
<dbReference type="PROSITE" id="PS50011">
    <property type="entry name" value="PROTEIN_KINASE_DOM"/>
    <property type="match status" value="1"/>
</dbReference>
<dbReference type="PANTHER" id="PTHR43289">
    <property type="entry name" value="MITOGEN-ACTIVATED PROTEIN KINASE KINASE KINASE 20-RELATED"/>
    <property type="match status" value="1"/>
</dbReference>
<evidence type="ECO:0000313" key="10">
    <source>
        <dbReference type="Proteomes" id="UP001272242"/>
    </source>
</evidence>
<keyword evidence="3" id="KW-0418">Kinase</keyword>
<dbReference type="InterPro" id="IPR005532">
    <property type="entry name" value="SUMF_dom"/>
</dbReference>
<gene>
    <name evidence="9" type="ORF">R5W23_001713</name>
</gene>
<dbReference type="CDD" id="cd14014">
    <property type="entry name" value="STKc_PknB_like"/>
    <property type="match status" value="1"/>
</dbReference>
<dbReference type="SMART" id="SM00220">
    <property type="entry name" value="S_TKc"/>
    <property type="match status" value="1"/>
</dbReference>
<dbReference type="InterPro" id="IPR011009">
    <property type="entry name" value="Kinase-like_dom_sf"/>
</dbReference>
<dbReference type="Gene3D" id="1.10.510.10">
    <property type="entry name" value="Transferase(Phosphotransferase) domain 1"/>
    <property type="match status" value="1"/>
</dbReference>
<feature type="region of interest" description="Disordered" evidence="6">
    <location>
        <begin position="359"/>
        <end position="398"/>
    </location>
</feature>
<protein>
    <submittedName>
        <fullName evidence="9">SUMF1/EgtB/PvdO family nonheme iron enzyme</fullName>
    </submittedName>
</protein>
<keyword evidence="4 5" id="KW-0067">ATP-binding</keyword>
<dbReference type="Gene3D" id="3.90.1580.10">
    <property type="entry name" value="paralog of FGE (formylglycine-generating enzyme)"/>
    <property type="match status" value="1"/>
</dbReference>
<dbReference type="Gene3D" id="3.30.200.20">
    <property type="entry name" value="Phosphorylase Kinase, domain 1"/>
    <property type="match status" value="1"/>
</dbReference>
<accession>A0ABU5EZU7</accession>
<dbReference type="InterPro" id="IPR042095">
    <property type="entry name" value="SUMF_sf"/>
</dbReference>
<dbReference type="SUPFAM" id="SSF56436">
    <property type="entry name" value="C-type lectin-like"/>
    <property type="match status" value="1"/>
</dbReference>
<dbReference type="EMBL" id="JAXBLV010000178">
    <property type="protein sequence ID" value="MDY3560479.1"/>
    <property type="molecule type" value="Genomic_DNA"/>
</dbReference>
<feature type="domain" description="Protein kinase" evidence="8">
    <location>
        <begin position="75"/>
        <end position="343"/>
    </location>
</feature>
<dbReference type="InterPro" id="IPR016187">
    <property type="entry name" value="CTDL_fold"/>
</dbReference>
<feature type="binding site" evidence="5">
    <location>
        <position position="104"/>
    </location>
    <ligand>
        <name>ATP</name>
        <dbReference type="ChEBI" id="CHEBI:30616"/>
    </ligand>
</feature>
<keyword evidence="2 5" id="KW-0547">Nucleotide-binding</keyword>
<dbReference type="Proteomes" id="UP001272242">
    <property type="component" value="Unassembled WGS sequence"/>
</dbReference>
<reference evidence="10" key="1">
    <citation type="journal article" date="2023" name="Mar. Drugs">
        <title>Gemmata algarum, a Novel Planctomycete Isolated from an Algal Mat, Displays Antimicrobial Activity.</title>
        <authorList>
            <person name="Kumar G."/>
            <person name="Kallscheuer N."/>
            <person name="Kashif M."/>
            <person name="Ahamad S."/>
            <person name="Jagadeeshwari U."/>
            <person name="Pannikurungottu S."/>
            <person name="Haufschild T."/>
            <person name="Kabuu M."/>
            <person name="Sasikala C."/>
            <person name="Jogler C."/>
            <person name="Ramana C."/>
        </authorList>
    </citation>
    <scope>NUCLEOTIDE SEQUENCE [LARGE SCALE GENOMIC DNA]</scope>
    <source>
        <strain evidence="10">JC673</strain>
    </source>
</reference>
<evidence type="ECO:0000256" key="7">
    <source>
        <dbReference type="SAM" id="Phobius"/>
    </source>
</evidence>